<dbReference type="Gene3D" id="3.10.50.40">
    <property type="match status" value="1"/>
</dbReference>
<evidence type="ECO:0000256" key="1">
    <source>
        <dbReference type="ARBA" id="ARBA00000971"/>
    </source>
</evidence>
<dbReference type="PROSITE" id="PS50059">
    <property type="entry name" value="FKBP_PPIASE"/>
    <property type="match status" value="1"/>
</dbReference>
<keyword evidence="9" id="KW-1185">Reference proteome</keyword>
<accession>A0A1G8T9D2</accession>
<evidence type="ECO:0000256" key="2">
    <source>
        <dbReference type="ARBA" id="ARBA00006577"/>
    </source>
</evidence>
<dbReference type="RefSeq" id="WP_084333176.1">
    <property type="nucleotide sequence ID" value="NZ_CBKZNZ010000023.1"/>
</dbReference>
<dbReference type="InterPro" id="IPR046357">
    <property type="entry name" value="PPIase_dom_sf"/>
</dbReference>
<protein>
    <recommendedName>
        <fullName evidence="6">Peptidyl-prolyl cis-trans isomerase</fullName>
        <ecNumber evidence="6">5.2.1.8</ecNumber>
    </recommendedName>
</protein>
<dbReference type="PANTHER" id="PTHR43811">
    <property type="entry name" value="FKBP-TYPE PEPTIDYL-PROLYL CIS-TRANS ISOMERASE FKPA"/>
    <property type="match status" value="1"/>
</dbReference>
<dbReference type="GO" id="GO:0003755">
    <property type="term" value="F:peptidyl-prolyl cis-trans isomerase activity"/>
    <property type="evidence" value="ECO:0007669"/>
    <property type="project" value="UniProtKB-UniRule"/>
</dbReference>
<dbReference type="InterPro" id="IPR036944">
    <property type="entry name" value="PPIase_FKBP_N_sf"/>
</dbReference>
<dbReference type="EC" id="5.2.1.8" evidence="6"/>
<dbReference type="EMBL" id="FNFD01000001">
    <property type="protein sequence ID" value="SDJ38249.1"/>
    <property type="molecule type" value="Genomic_DNA"/>
</dbReference>
<dbReference type="PANTHER" id="PTHR43811:SF23">
    <property type="entry name" value="FKBP-TYPE 22 KDA PEPTIDYL-PROLYL CIS-TRANS ISOMERASE"/>
    <property type="match status" value="1"/>
</dbReference>
<comment type="similarity">
    <text evidence="2 6">Belongs to the FKBP-type PPIase family.</text>
</comment>
<dbReference type="STRING" id="137658.SAMN05216186_101302"/>
<evidence type="ECO:0000313" key="8">
    <source>
        <dbReference type="EMBL" id="SDJ38249.1"/>
    </source>
</evidence>
<keyword evidence="3 5" id="KW-0697">Rotamase</keyword>
<evidence type="ECO:0000313" key="9">
    <source>
        <dbReference type="Proteomes" id="UP000198706"/>
    </source>
</evidence>
<organism evidence="8 9">
    <name type="scientific">Pseudomonas indica</name>
    <dbReference type="NCBI Taxonomy" id="137658"/>
    <lineage>
        <taxon>Bacteria</taxon>
        <taxon>Pseudomonadati</taxon>
        <taxon>Pseudomonadota</taxon>
        <taxon>Gammaproteobacteria</taxon>
        <taxon>Pseudomonadales</taxon>
        <taxon>Pseudomonadaceae</taxon>
        <taxon>Pseudomonas</taxon>
    </lineage>
</organism>
<dbReference type="GO" id="GO:0006457">
    <property type="term" value="P:protein folding"/>
    <property type="evidence" value="ECO:0007669"/>
    <property type="project" value="InterPro"/>
</dbReference>
<dbReference type="SUPFAM" id="SSF54534">
    <property type="entry name" value="FKBP-like"/>
    <property type="match status" value="1"/>
</dbReference>
<evidence type="ECO:0000256" key="6">
    <source>
        <dbReference type="RuleBase" id="RU003915"/>
    </source>
</evidence>
<evidence type="ECO:0000256" key="4">
    <source>
        <dbReference type="ARBA" id="ARBA00023235"/>
    </source>
</evidence>
<proteinExistence type="inferred from homology"/>
<dbReference type="Gene3D" id="1.10.287.460">
    <property type="entry name" value="Peptidyl-prolyl cis-trans isomerase, FKBP-type, N-terminal domain"/>
    <property type="match status" value="1"/>
</dbReference>
<reference evidence="8 9" key="1">
    <citation type="submission" date="2016-10" db="EMBL/GenBank/DDBJ databases">
        <authorList>
            <person name="de Groot N.N."/>
        </authorList>
    </citation>
    <scope>NUCLEOTIDE SEQUENCE [LARGE SCALE GENOMIC DNA]</scope>
    <source>
        <strain evidence="8 9">JCM 21544</strain>
    </source>
</reference>
<keyword evidence="4 5" id="KW-0413">Isomerase</keyword>
<dbReference type="AlphaFoldDB" id="A0A1G8T9D2"/>
<evidence type="ECO:0000259" key="7">
    <source>
        <dbReference type="PROSITE" id="PS50059"/>
    </source>
</evidence>
<sequence length="218" mass="24117">MSRYPALLLCLFAATLQAEESPPTEDRDLAYSLGVRLGERLREEVPDLQLDALLEGVRQAYRGEPLRLDPARIDALLADHEARLLSEAPLDVERARAAEGRFLAREKAKAGIRELPGGVLVETLRPGRGTVSSSWNRVQVRYVGRLADGSVFDENKEAQWFRLDSVIAGWRTALREMPLGATWRLVIPSSQAYGAEGAGDLIPPYAPLVFEVELLNAE</sequence>
<dbReference type="Pfam" id="PF00254">
    <property type="entry name" value="FKBP_C"/>
    <property type="match status" value="1"/>
</dbReference>
<evidence type="ECO:0000256" key="5">
    <source>
        <dbReference type="PROSITE-ProRule" id="PRU00277"/>
    </source>
</evidence>
<dbReference type="Pfam" id="PF01346">
    <property type="entry name" value="FKBP_N"/>
    <property type="match status" value="1"/>
</dbReference>
<evidence type="ECO:0000256" key="3">
    <source>
        <dbReference type="ARBA" id="ARBA00023110"/>
    </source>
</evidence>
<feature type="domain" description="PPIase FKBP-type" evidence="7">
    <location>
        <begin position="135"/>
        <end position="218"/>
    </location>
</feature>
<dbReference type="InterPro" id="IPR001179">
    <property type="entry name" value="PPIase_FKBP_dom"/>
</dbReference>
<dbReference type="Proteomes" id="UP000198706">
    <property type="component" value="Unassembled WGS sequence"/>
</dbReference>
<comment type="catalytic activity">
    <reaction evidence="1 5 6">
        <text>[protein]-peptidylproline (omega=180) = [protein]-peptidylproline (omega=0)</text>
        <dbReference type="Rhea" id="RHEA:16237"/>
        <dbReference type="Rhea" id="RHEA-COMP:10747"/>
        <dbReference type="Rhea" id="RHEA-COMP:10748"/>
        <dbReference type="ChEBI" id="CHEBI:83833"/>
        <dbReference type="ChEBI" id="CHEBI:83834"/>
        <dbReference type="EC" id="5.2.1.8"/>
    </reaction>
</comment>
<dbReference type="InterPro" id="IPR000774">
    <property type="entry name" value="PPIase_FKBP_N"/>
</dbReference>
<gene>
    <name evidence="8" type="ORF">SAMN05216186_101302</name>
</gene>
<name>A0A1G8T9D2_9PSED</name>